<reference evidence="3" key="3">
    <citation type="journal article" date="2019" name="BMC Res. Notes">
        <title>Complete genome sequence of the Sulfodiicoccus acidiphilus strain HS-1T, the first crenarchaeon that lacks polB3, isolated from an acidic hot spring in Ohwaku-dani, Hakone, Japan.</title>
        <authorList>
            <person name="Sakai H.D."/>
            <person name="Kurosawa N."/>
        </authorList>
    </citation>
    <scope>NUCLEOTIDE SEQUENCE</scope>
    <source>
        <strain evidence="3">HS-1</strain>
    </source>
</reference>
<dbReference type="EMBL" id="BMQS01000001">
    <property type="protein sequence ID" value="GGT86257.1"/>
    <property type="molecule type" value="Genomic_DNA"/>
</dbReference>
<dbReference type="PANTHER" id="PTHR45759">
    <property type="entry name" value="NUCLEOLAR GTP-BINDING PROTEIN 1"/>
    <property type="match status" value="1"/>
</dbReference>
<proteinExistence type="predicted"/>
<dbReference type="RefSeq" id="WP_126449065.1">
    <property type="nucleotide sequence ID" value="NZ_AP018553.1"/>
</dbReference>
<evidence type="ECO:0000259" key="2">
    <source>
        <dbReference type="PROSITE" id="PS51710"/>
    </source>
</evidence>
<evidence type="ECO:0000313" key="4">
    <source>
        <dbReference type="EMBL" id="GGT86257.1"/>
    </source>
</evidence>
<sequence>MPRSPFEGLRIPSSPTLTLKWASQTMLKVGGRDRREVALARLSVCVKVLDYYISFLNSIPTPKELHPFYREMAELTLGSDWPEEVEKLRRKLVVGRTISFKFYKELSKTPMDRIGKLEKEAVGRSLSFLRRNSTAVEQIVTGFSKLSKLAFIDPSLPTVIVAGLPNVGKSSIVASLSSAKLEIASYPFTTKDIHVGHLETKLGKVQIVDTPGLLDRPNSERNIIEKKAVNALRNLNGVILFAFDGTEATTVSEELNVFEEVVKLNKPSLACINKMDIASSSKVKRLEELVKEKGIRLVKVSCVNGDSLEELKVAIEDELSSYLGLRPIF</sequence>
<dbReference type="EMBL" id="AP018553">
    <property type="protein sequence ID" value="BBD71733.1"/>
    <property type="molecule type" value="Genomic_DNA"/>
</dbReference>
<keyword evidence="1" id="KW-0547">Nucleotide-binding</keyword>
<dbReference type="InterPro" id="IPR031167">
    <property type="entry name" value="G_OBG"/>
</dbReference>
<dbReference type="Proteomes" id="UP000276741">
    <property type="component" value="Chromosome"/>
</dbReference>
<dbReference type="InterPro" id="IPR005225">
    <property type="entry name" value="Small_GTP-bd"/>
</dbReference>
<dbReference type="Pfam" id="PF17835">
    <property type="entry name" value="NOG1_N"/>
    <property type="match status" value="1"/>
</dbReference>
<reference evidence="4" key="1">
    <citation type="journal article" date="2014" name="Int. J. Syst. Evol. Microbiol.">
        <title>Complete genome sequence of Corynebacterium casei LMG S-19264T (=DSM 44701T), isolated from a smear-ripened cheese.</title>
        <authorList>
            <consortium name="US DOE Joint Genome Institute (JGI-PGF)"/>
            <person name="Walter F."/>
            <person name="Albersmeier A."/>
            <person name="Kalinowski J."/>
            <person name="Ruckert C."/>
        </authorList>
    </citation>
    <scope>NUCLEOTIDE SEQUENCE</scope>
    <source>
        <strain evidence="4">JCM 31740</strain>
    </source>
</reference>
<dbReference type="InterPro" id="IPR006073">
    <property type="entry name" value="GTP-bd"/>
</dbReference>
<dbReference type="PROSITE" id="PS51710">
    <property type="entry name" value="G_OBG"/>
    <property type="match status" value="1"/>
</dbReference>
<dbReference type="NCBIfam" id="TIGR00231">
    <property type="entry name" value="small_GTP"/>
    <property type="match status" value="1"/>
</dbReference>
<reference evidence="5" key="2">
    <citation type="submission" date="2018-04" db="EMBL/GenBank/DDBJ databases">
        <title>Complete genome sequence of Sulfodiicoccus acidiphilus strain HS-1.</title>
        <authorList>
            <person name="Sakai H.D."/>
            <person name="Kurosawa N."/>
        </authorList>
    </citation>
    <scope>NUCLEOTIDE SEQUENCE [LARGE SCALE GENOMIC DNA]</scope>
    <source>
        <strain evidence="5">HS-1</strain>
    </source>
</reference>
<gene>
    <name evidence="4" type="ORF">GCM10007116_00240</name>
    <name evidence="3" type="ORF">HS1genome_0122</name>
</gene>
<dbReference type="Pfam" id="PF01926">
    <property type="entry name" value="MMR_HSR1"/>
    <property type="match status" value="1"/>
</dbReference>
<dbReference type="Gene3D" id="3.40.50.300">
    <property type="entry name" value="P-loop containing nucleotide triphosphate hydrolases"/>
    <property type="match status" value="1"/>
</dbReference>
<dbReference type="AlphaFoldDB" id="A0A348B0N1"/>
<dbReference type="GO" id="GO:0005525">
    <property type="term" value="F:GTP binding"/>
    <property type="evidence" value="ECO:0007669"/>
    <property type="project" value="InterPro"/>
</dbReference>
<name>A0A348B0N1_9CREN</name>
<dbReference type="PRINTS" id="PR00326">
    <property type="entry name" value="GTP1OBG"/>
</dbReference>
<dbReference type="SUPFAM" id="SSF52540">
    <property type="entry name" value="P-loop containing nucleoside triphosphate hydrolases"/>
    <property type="match status" value="1"/>
</dbReference>
<dbReference type="Proteomes" id="UP000616143">
    <property type="component" value="Unassembled WGS sequence"/>
</dbReference>
<dbReference type="GeneID" id="38665615"/>
<reference evidence="4" key="4">
    <citation type="submission" date="2020-09" db="EMBL/GenBank/DDBJ databases">
        <authorList>
            <person name="Sun Q."/>
            <person name="Ohkuma M."/>
        </authorList>
    </citation>
    <scope>NUCLEOTIDE SEQUENCE</scope>
    <source>
        <strain evidence="4">JCM 31740</strain>
    </source>
</reference>
<organism evidence="3 5">
    <name type="scientific">Sulfodiicoccus acidiphilus</name>
    <dbReference type="NCBI Taxonomy" id="1670455"/>
    <lineage>
        <taxon>Archaea</taxon>
        <taxon>Thermoproteota</taxon>
        <taxon>Thermoprotei</taxon>
        <taxon>Sulfolobales</taxon>
        <taxon>Sulfolobaceae</taxon>
        <taxon>Sulfodiicoccus</taxon>
    </lineage>
</organism>
<dbReference type="KEGG" id="sacd:HS1genome_0122"/>
<evidence type="ECO:0000313" key="5">
    <source>
        <dbReference type="Proteomes" id="UP000276741"/>
    </source>
</evidence>
<dbReference type="CDD" id="cd01897">
    <property type="entry name" value="NOG"/>
    <property type="match status" value="1"/>
</dbReference>
<dbReference type="Gene3D" id="1.20.120.1190">
    <property type="match status" value="1"/>
</dbReference>
<evidence type="ECO:0000313" key="3">
    <source>
        <dbReference type="EMBL" id="BBD71733.1"/>
    </source>
</evidence>
<dbReference type="InterPro" id="IPR041623">
    <property type="entry name" value="NOG1_N"/>
</dbReference>
<keyword evidence="5" id="KW-1185">Reference proteome</keyword>
<accession>A0A348B0N1</accession>
<dbReference type="OrthoDB" id="147673at2157"/>
<dbReference type="InterPro" id="IPR027417">
    <property type="entry name" value="P-loop_NTPase"/>
</dbReference>
<protein>
    <submittedName>
        <fullName evidence="3">GTP-binding protein</fullName>
    </submittedName>
</protein>
<evidence type="ECO:0000256" key="1">
    <source>
        <dbReference type="ARBA" id="ARBA00022741"/>
    </source>
</evidence>
<feature type="domain" description="OBG-type G" evidence="2">
    <location>
        <begin position="157"/>
        <end position="320"/>
    </location>
</feature>